<evidence type="ECO:0008006" key="12">
    <source>
        <dbReference type="Google" id="ProtNLM"/>
    </source>
</evidence>
<dbReference type="PROSITE" id="PS50004">
    <property type="entry name" value="C2"/>
    <property type="match status" value="1"/>
</dbReference>
<dbReference type="Pfam" id="PF00003">
    <property type="entry name" value="7tm_3"/>
    <property type="match status" value="1"/>
</dbReference>
<feature type="region of interest" description="Disordered" evidence="5">
    <location>
        <begin position="1397"/>
        <end position="1427"/>
    </location>
</feature>
<evidence type="ECO:0000259" key="9">
    <source>
        <dbReference type="PROSITE" id="PS50259"/>
    </source>
</evidence>
<dbReference type="PANTHER" id="PTHR11200:SF275">
    <property type="entry name" value="LD06095P"/>
    <property type="match status" value="1"/>
</dbReference>
<protein>
    <recommendedName>
        <fullName evidence="12">C2 domain-containing protein</fullName>
    </recommendedName>
</protein>
<evidence type="ECO:0000256" key="3">
    <source>
        <dbReference type="ARBA" id="ARBA00022989"/>
    </source>
</evidence>
<dbReference type="InterPro" id="IPR035892">
    <property type="entry name" value="C2_domain_sf"/>
</dbReference>
<evidence type="ECO:0000256" key="1">
    <source>
        <dbReference type="ARBA" id="ARBA00004141"/>
    </source>
</evidence>
<keyword evidence="2 6" id="KW-0812">Transmembrane</keyword>
<feature type="signal peptide" evidence="7">
    <location>
        <begin position="1"/>
        <end position="30"/>
    </location>
</feature>
<keyword evidence="7" id="KW-0732">Signal</keyword>
<dbReference type="InterPro" id="IPR046985">
    <property type="entry name" value="IP5"/>
</dbReference>
<proteinExistence type="predicted"/>
<comment type="subcellular location">
    <subcellularLocation>
        <location evidence="1">Membrane</location>
        <topology evidence="1">Multi-pass membrane protein</topology>
    </subcellularLocation>
</comment>
<dbReference type="SUPFAM" id="SSF56219">
    <property type="entry name" value="DNase I-like"/>
    <property type="match status" value="1"/>
</dbReference>
<feature type="compositionally biased region" description="Basic and acidic residues" evidence="5">
    <location>
        <begin position="1397"/>
        <end position="1407"/>
    </location>
</feature>
<evidence type="ECO:0000256" key="4">
    <source>
        <dbReference type="ARBA" id="ARBA00023136"/>
    </source>
</evidence>
<feature type="transmembrane region" description="Helical" evidence="6">
    <location>
        <begin position="552"/>
        <end position="575"/>
    </location>
</feature>
<dbReference type="InterPro" id="IPR000008">
    <property type="entry name" value="C2_dom"/>
</dbReference>
<dbReference type="Pfam" id="PF00168">
    <property type="entry name" value="C2"/>
    <property type="match status" value="1"/>
</dbReference>
<sequence>MAIASVKRGSFRIYLQLFVLLTSFASFCDAGVSCDSDQFCQDLYNTADTVCLSTTKECSNPFQKGCLRAKGIKGYSEKVRVCTSADESATSTKTNSSSGDDGNDEIDYCQAPDFPYPEIRIHNADWASSQILAWIYQIVLVEILDVPATVGLTSETAKLNGFYSTNNTLEYSQEAYPWGALQKANEKMFSGNNCENTNDPCVHIFPEVWNGQIDQWQNSENTGVIDQTSSNGIVFKPSLMIPKKTAGEFPSLSLFYGLQGDQNRRVLAEMFKKPTSWVDYCETVSLNNCSAPDSTAARYPAQDEKLLYFLEGSYTGYFLATDKNNCVASDNLDDCHGYLVGPTCNFSAYIDSQIYWNDIGLKLDGPVGSRSSYLYKSMLEIWKAANATGSHVMMWWWTTSIEAQAFGNSSYSPQMIQLPQPSLQCLANRPTLAERCSDNPVERRGNPLGACDQEYTPLQRVMASSVNQMNALVPEVDRSPAVGMLTALQVSEFDIVDIIQKMLADGEDQIENNAREAVCDWVAGHIDELEEIIPPNFPKRLTRVFEFGDLHYVAQAMAGLVGLSTLACIFLTYKYRETKTMIFAQPTFIQLILIGFCLVCVAAFMLAVVPRDQICLSIKWLEVLGLTIQLVPIMIKTAALNQLISSSKKQQMVNINQRSLLRKVTMWMAVVVSCLIAWTVTDPPKVAEYRSPSRDDPSEVIIDRECKSEELGWEIVQSSMELVLLFICAILAFQSRKLASVVNESRVLAQLIYSHFLFVILRVLVTAFDLLDLFSGDIIPILASFNHSFDTLFAMCIYILPKIIKAMYEPEKYIPKVTTESPSTRGLKKDPSLKVLICTANMGNAAPTKESMENWIPTDGACFHVTPLAGAAKELKKGYFDIIVIGMQESTWARNNAKGSVRKEVKKEEKLSEEDILNALDQHDSAALRMMVHDIVGSEYTQIVEELRGQMRLSIWASVNIEQDINSVKISGANTGIGNVLANKGGIVATIDYKTTRLTFISAHLAAHEGENYYKNRLQNIRSILKEGKTSDLSSKLDVTMTSHHMFLLGDLNFRTKFEDEDLPHEECVNRAMSLVDFKDYEGLYMYDELQKGLKDGDLLHNFETLPCNFPPTFKLEREPGFVYKSQRTPSYTDRIVFKSADGFRSHVKPLAYEPCADFVTSDHKPIRGAFALLPSGEARARIVPGKLILKMAQIEASNLPVADASGKADPYLMLMWEGVDLMPHNMSFRDKLRRYYNGQFWPRTSYRSRTLDPVWDEDLIHVEAETPMVRKGSFLYVVVVDHDRVGKDDFMCGTTLSLWDLCQEGTKTHDMDIPLTKDGTLCGRVKFKLYIGFPQGRNPTRASARRGSVNLTRIKNFFDVSHRDEDDEDFYPVPHNQGHLSSSDRAKSALIPTEKWRAEQTEKQSREVLTSMFGNGTRPPQKNIVK</sequence>
<dbReference type="Pfam" id="PF22669">
    <property type="entry name" value="Exo_endo_phos2"/>
    <property type="match status" value="1"/>
</dbReference>
<gene>
    <name evidence="10" type="ORF">CYCCA115_LOCUS1536</name>
</gene>
<evidence type="ECO:0000256" key="7">
    <source>
        <dbReference type="SAM" id="SignalP"/>
    </source>
</evidence>
<comment type="caution">
    <text evidence="10">The sequence shown here is derived from an EMBL/GenBank/DDBJ whole genome shotgun (WGS) entry which is preliminary data.</text>
</comment>
<accession>A0AAD2CG86</accession>
<dbReference type="GO" id="GO:0046856">
    <property type="term" value="P:phosphatidylinositol dephosphorylation"/>
    <property type="evidence" value="ECO:0007669"/>
    <property type="project" value="InterPro"/>
</dbReference>
<feature type="chain" id="PRO_5041974207" description="C2 domain-containing protein" evidence="7">
    <location>
        <begin position="31"/>
        <end position="1427"/>
    </location>
</feature>
<dbReference type="SUPFAM" id="SSF49562">
    <property type="entry name" value="C2 domain (Calcium/lipid-binding domain, CaLB)"/>
    <property type="match status" value="1"/>
</dbReference>
<dbReference type="InterPro" id="IPR036691">
    <property type="entry name" value="Endo/exonu/phosph_ase_sf"/>
</dbReference>
<feature type="transmembrane region" description="Helical" evidence="6">
    <location>
        <begin position="660"/>
        <end position="680"/>
    </location>
</feature>
<dbReference type="SMART" id="SM00239">
    <property type="entry name" value="C2"/>
    <property type="match status" value="1"/>
</dbReference>
<feature type="transmembrane region" description="Helical" evidence="6">
    <location>
        <begin position="747"/>
        <end position="766"/>
    </location>
</feature>
<keyword evidence="4 6" id="KW-0472">Membrane</keyword>
<keyword evidence="3 6" id="KW-1133">Transmembrane helix</keyword>
<feature type="domain" description="G-protein coupled receptors family 3 profile" evidence="9">
    <location>
        <begin position="550"/>
        <end position="822"/>
    </location>
</feature>
<dbReference type="Gene3D" id="3.60.10.10">
    <property type="entry name" value="Endonuclease/exonuclease/phosphatase"/>
    <property type="match status" value="1"/>
</dbReference>
<evidence type="ECO:0000256" key="6">
    <source>
        <dbReference type="SAM" id="Phobius"/>
    </source>
</evidence>
<dbReference type="Gene3D" id="2.60.40.150">
    <property type="entry name" value="C2 domain"/>
    <property type="match status" value="1"/>
</dbReference>
<evidence type="ECO:0000313" key="11">
    <source>
        <dbReference type="Proteomes" id="UP001295423"/>
    </source>
</evidence>
<reference evidence="10" key="1">
    <citation type="submission" date="2023-08" db="EMBL/GenBank/DDBJ databases">
        <authorList>
            <person name="Audoor S."/>
            <person name="Bilcke G."/>
        </authorList>
    </citation>
    <scope>NUCLEOTIDE SEQUENCE</scope>
</reference>
<evidence type="ECO:0000256" key="2">
    <source>
        <dbReference type="ARBA" id="ARBA00022692"/>
    </source>
</evidence>
<dbReference type="EMBL" id="CAKOGP040000058">
    <property type="protein sequence ID" value="CAJ1928735.1"/>
    <property type="molecule type" value="Genomic_DNA"/>
</dbReference>
<dbReference type="PANTHER" id="PTHR11200">
    <property type="entry name" value="INOSITOL 5-PHOSPHATASE"/>
    <property type="match status" value="1"/>
</dbReference>
<feature type="transmembrane region" description="Helical" evidence="6">
    <location>
        <begin position="620"/>
        <end position="639"/>
    </location>
</feature>
<feature type="transmembrane region" description="Helical" evidence="6">
    <location>
        <begin position="715"/>
        <end position="735"/>
    </location>
</feature>
<dbReference type="PROSITE" id="PS50259">
    <property type="entry name" value="G_PROTEIN_RECEP_F3_4"/>
    <property type="match status" value="1"/>
</dbReference>
<feature type="domain" description="C2" evidence="8">
    <location>
        <begin position="1175"/>
        <end position="1312"/>
    </location>
</feature>
<dbReference type="Proteomes" id="UP001295423">
    <property type="component" value="Unassembled WGS sequence"/>
</dbReference>
<dbReference type="InterPro" id="IPR000300">
    <property type="entry name" value="IPPc"/>
</dbReference>
<dbReference type="GO" id="GO:0004439">
    <property type="term" value="F:phosphatidylinositol-4,5-bisphosphate 5-phosphatase activity"/>
    <property type="evidence" value="ECO:0007669"/>
    <property type="project" value="TreeGrafter"/>
</dbReference>
<evidence type="ECO:0000313" key="10">
    <source>
        <dbReference type="EMBL" id="CAJ1928735.1"/>
    </source>
</evidence>
<dbReference type="InterPro" id="IPR017978">
    <property type="entry name" value="GPCR_3_C"/>
</dbReference>
<keyword evidence="11" id="KW-1185">Reference proteome</keyword>
<organism evidence="10 11">
    <name type="scientific">Cylindrotheca closterium</name>
    <dbReference type="NCBI Taxonomy" id="2856"/>
    <lineage>
        <taxon>Eukaryota</taxon>
        <taxon>Sar</taxon>
        <taxon>Stramenopiles</taxon>
        <taxon>Ochrophyta</taxon>
        <taxon>Bacillariophyta</taxon>
        <taxon>Bacillariophyceae</taxon>
        <taxon>Bacillariophycidae</taxon>
        <taxon>Bacillariales</taxon>
        <taxon>Bacillariaceae</taxon>
        <taxon>Cylindrotheca</taxon>
    </lineage>
</organism>
<name>A0AAD2CG86_9STRA</name>
<dbReference type="SMART" id="SM00128">
    <property type="entry name" value="IPPc"/>
    <property type="match status" value="1"/>
</dbReference>
<dbReference type="GO" id="GO:0004930">
    <property type="term" value="F:G protein-coupled receptor activity"/>
    <property type="evidence" value="ECO:0007669"/>
    <property type="project" value="InterPro"/>
</dbReference>
<feature type="transmembrane region" description="Helical" evidence="6">
    <location>
        <begin position="587"/>
        <end position="608"/>
    </location>
</feature>
<evidence type="ECO:0000256" key="5">
    <source>
        <dbReference type="SAM" id="MobiDB-lite"/>
    </source>
</evidence>
<evidence type="ECO:0000259" key="8">
    <source>
        <dbReference type="PROSITE" id="PS50004"/>
    </source>
</evidence>
<dbReference type="GO" id="GO:0016020">
    <property type="term" value="C:membrane"/>
    <property type="evidence" value="ECO:0007669"/>
    <property type="project" value="UniProtKB-SubCell"/>
</dbReference>